<dbReference type="RefSeq" id="WP_187004936.1">
    <property type="nucleotide sequence ID" value="NZ_JACRWD010000001.1"/>
</dbReference>
<evidence type="ECO:0000256" key="1">
    <source>
        <dbReference type="ARBA" id="ARBA00001933"/>
    </source>
</evidence>
<dbReference type="GO" id="GO:0008483">
    <property type="term" value="F:transaminase activity"/>
    <property type="evidence" value="ECO:0007669"/>
    <property type="project" value="UniProtKB-KW"/>
</dbReference>
<comment type="cofactor">
    <cofactor evidence="1">
        <name>pyridoxal 5'-phosphate</name>
        <dbReference type="ChEBI" id="CHEBI:597326"/>
    </cofactor>
</comment>
<dbReference type="Pfam" id="PF00155">
    <property type="entry name" value="Aminotran_1_2"/>
    <property type="match status" value="1"/>
</dbReference>
<evidence type="ECO:0000313" key="6">
    <source>
        <dbReference type="EMBL" id="MBC6002516.1"/>
    </source>
</evidence>
<dbReference type="InterPro" id="IPR015424">
    <property type="entry name" value="PyrdxlP-dep_Trfase"/>
</dbReference>
<evidence type="ECO:0000313" key="7">
    <source>
        <dbReference type="Proteomes" id="UP000611796"/>
    </source>
</evidence>
<accession>A0ABR7K074</accession>
<evidence type="ECO:0000256" key="4">
    <source>
        <dbReference type="ARBA" id="ARBA00022898"/>
    </source>
</evidence>
<dbReference type="InterPro" id="IPR015421">
    <property type="entry name" value="PyrdxlP-dep_Trfase_major"/>
</dbReference>
<dbReference type="SUPFAM" id="SSF53383">
    <property type="entry name" value="PLP-dependent transferases"/>
    <property type="match status" value="1"/>
</dbReference>
<dbReference type="CDD" id="cd00609">
    <property type="entry name" value="AAT_like"/>
    <property type="match status" value="1"/>
</dbReference>
<name>A0ABR7K074_9FIRM</name>
<sequence length="351" mass="41086">MYYINPNIKNLYRTSYKESRESFLRLDMNENPEGLPSDFFKKVLNEITPEYLAMYPETNTLVDRLSKMLNFNTDNICLTNGSDDAMRLSFEVFGQSGKKVVSVSPSFEMYSVYANMYGMKHCKVFYDENFEVKVEDMLGLIDEDTSIVVILNPNSPIGRNWTENEVRMIIEKARDNKAIVIIDEAYHYFYPKSFINICKEYDNVIIFRTFSKLFSIAGCRIGYIVSNNNIINMIKNASSTYSVNCFAIKIAENLLKYPEITKDLINVERQGREYLLSKLKINGYEFYNNGANYILIKSKKPPMELFKELKRRNILIKTYSNPILEKWIRITTGSIDTMEKFWNEFKKVDLL</sequence>
<dbReference type="PANTHER" id="PTHR42885">
    <property type="entry name" value="HISTIDINOL-PHOSPHATE AMINOTRANSFERASE-RELATED"/>
    <property type="match status" value="1"/>
</dbReference>
<dbReference type="InterPro" id="IPR015422">
    <property type="entry name" value="PyrdxlP-dep_Trfase_small"/>
</dbReference>
<keyword evidence="7" id="KW-1185">Reference proteome</keyword>
<organism evidence="6 7">
    <name type="scientific">Paeniclostridium hominis</name>
    <dbReference type="NCBI Taxonomy" id="2764329"/>
    <lineage>
        <taxon>Bacteria</taxon>
        <taxon>Bacillati</taxon>
        <taxon>Bacillota</taxon>
        <taxon>Clostridia</taxon>
        <taxon>Peptostreptococcales</taxon>
        <taxon>Peptostreptococcaceae</taxon>
        <taxon>Paeniclostridium</taxon>
    </lineage>
</organism>
<keyword evidence="4" id="KW-0663">Pyridoxal phosphate</keyword>
<dbReference type="Gene3D" id="3.90.1150.10">
    <property type="entry name" value="Aspartate Aminotransferase, domain 1"/>
    <property type="match status" value="1"/>
</dbReference>
<feature type="domain" description="Aminotransferase class I/classII large" evidence="5">
    <location>
        <begin position="50"/>
        <end position="341"/>
    </location>
</feature>
<keyword evidence="3" id="KW-0808">Transferase</keyword>
<dbReference type="Proteomes" id="UP000611796">
    <property type="component" value="Unassembled WGS sequence"/>
</dbReference>
<evidence type="ECO:0000259" key="5">
    <source>
        <dbReference type="Pfam" id="PF00155"/>
    </source>
</evidence>
<reference evidence="6 7" key="1">
    <citation type="submission" date="2020-08" db="EMBL/GenBank/DDBJ databases">
        <authorList>
            <person name="Liu C."/>
            <person name="Sun Q."/>
        </authorList>
    </citation>
    <scope>NUCLEOTIDE SEQUENCE [LARGE SCALE GENOMIC DNA]</scope>
    <source>
        <strain evidence="6 7">NSJ-45</strain>
    </source>
</reference>
<proteinExistence type="predicted"/>
<dbReference type="InterPro" id="IPR004839">
    <property type="entry name" value="Aminotransferase_I/II_large"/>
</dbReference>
<evidence type="ECO:0000256" key="2">
    <source>
        <dbReference type="ARBA" id="ARBA00022576"/>
    </source>
</evidence>
<gene>
    <name evidence="6" type="ORF">H8891_01785</name>
</gene>
<dbReference type="EMBL" id="JACRWD010000001">
    <property type="protein sequence ID" value="MBC6002516.1"/>
    <property type="molecule type" value="Genomic_DNA"/>
</dbReference>
<dbReference type="PANTHER" id="PTHR42885:SF2">
    <property type="entry name" value="HISTIDINOL-PHOSPHATE AMINOTRANSFERASE"/>
    <property type="match status" value="1"/>
</dbReference>
<protein>
    <submittedName>
        <fullName evidence="6">Histidinol-phosphate aminotransferase family protein</fullName>
    </submittedName>
</protein>
<dbReference type="Gene3D" id="3.40.640.10">
    <property type="entry name" value="Type I PLP-dependent aspartate aminotransferase-like (Major domain)"/>
    <property type="match status" value="1"/>
</dbReference>
<comment type="caution">
    <text evidence="6">The sequence shown here is derived from an EMBL/GenBank/DDBJ whole genome shotgun (WGS) entry which is preliminary data.</text>
</comment>
<evidence type="ECO:0000256" key="3">
    <source>
        <dbReference type="ARBA" id="ARBA00022679"/>
    </source>
</evidence>
<keyword evidence="2 6" id="KW-0032">Aminotransferase</keyword>